<keyword evidence="9" id="KW-0472">Membrane</keyword>
<dbReference type="InterPro" id="IPR007741">
    <property type="entry name" value="Ribosomal_mL43/mS25/NADH_DH"/>
</dbReference>
<dbReference type="PIRSF" id="PIRSF005822">
    <property type="entry name" value="NDUA2"/>
    <property type="match status" value="1"/>
</dbReference>
<evidence type="ECO:0000256" key="5">
    <source>
        <dbReference type="ARBA" id="ARBA00022660"/>
    </source>
</evidence>
<accession>A0ABR2UWS0</accession>
<keyword evidence="6" id="KW-0999">Mitochondrion inner membrane</keyword>
<evidence type="ECO:0000256" key="2">
    <source>
        <dbReference type="ARBA" id="ARBA00004443"/>
    </source>
</evidence>
<evidence type="ECO:0000259" key="10">
    <source>
        <dbReference type="SMART" id="SM00916"/>
    </source>
</evidence>
<protein>
    <recommendedName>
        <fullName evidence="10">Ribosomal protein/NADH dehydrogenase domain-containing protein</fullName>
    </recommendedName>
</protein>
<dbReference type="SUPFAM" id="SSF52833">
    <property type="entry name" value="Thioredoxin-like"/>
    <property type="match status" value="1"/>
</dbReference>
<sequence>MSSKYAFTKALKEVRFLFCQTGEHSAATRQHMAFALGATYANRRITRSFLTRAYPTMKKNNPNTPILLREASGTLPKIYARYELGKEKSQSLDGLTDKQIEEAVTTLVKNDSAA</sequence>
<reference evidence="11 12" key="1">
    <citation type="journal article" date="2024" name="J. Plant Pathol.">
        <title>Sequence and assembly of the genome of Seiridium unicorne, isolate CBS 538.82, causal agent of cypress canker disease.</title>
        <authorList>
            <person name="Scali E."/>
            <person name="Rocca G.D."/>
            <person name="Danti R."/>
            <person name="Garbelotto M."/>
            <person name="Barberini S."/>
            <person name="Baroncelli R."/>
            <person name="Emiliani G."/>
        </authorList>
    </citation>
    <scope>NUCLEOTIDE SEQUENCE [LARGE SCALE GENOMIC DNA]</scope>
    <source>
        <strain evidence="11 12">BM-138-508</strain>
    </source>
</reference>
<keyword evidence="7" id="KW-0249">Electron transport</keyword>
<dbReference type="InterPro" id="IPR036249">
    <property type="entry name" value="Thioredoxin-like_sf"/>
</dbReference>
<evidence type="ECO:0000256" key="4">
    <source>
        <dbReference type="ARBA" id="ARBA00022448"/>
    </source>
</evidence>
<comment type="subcellular location">
    <subcellularLocation>
        <location evidence="2">Mitochondrion inner membrane</location>
        <topology evidence="2">Peripheral membrane protein</topology>
        <orientation evidence="2">Matrix side</orientation>
    </subcellularLocation>
</comment>
<evidence type="ECO:0000256" key="7">
    <source>
        <dbReference type="ARBA" id="ARBA00022982"/>
    </source>
</evidence>
<dbReference type="Proteomes" id="UP001408356">
    <property type="component" value="Unassembled WGS sequence"/>
</dbReference>
<gene>
    <name evidence="11" type="ORF">SUNI508_07525</name>
</gene>
<dbReference type="Pfam" id="PF05047">
    <property type="entry name" value="L51_S25_CI-B8"/>
    <property type="match status" value="1"/>
</dbReference>
<evidence type="ECO:0000256" key="6">
    <source>
        <dbReference type="ARBA" id="ARBA00022792"/>
    </source>
</evidence>
<evidence type="ECO:0000256" key="1">
    <source>
        <dbReference type="ARBA" id="ARBA00003195"/>
    </source>
</evidence>
<proteinExistence type="inferred from homology"/>
<evidence type="ECO:0000256" key="8">
    <source>
        <dbReference type="ARBA" id="ARBA00023128"/>
    </source>
</evidence>
<feature type="domain" description="Ribosomal protein/NADH dehydrogenase" evidence="10">
    <location>
        <begin position="38"/>
        <end position="111"/>
    </location>
</feature>
<organism evidence="11 12">
    <name type="scientific">Seiridium unicorne</name>
    <dbReference type="NCBI Taxonomy" id="138068"/>
    <lineage>
        <taxon>Eukaryota</taxon>
        <taxon>Fungi</taxon>
        <taxon>Dikarya</taxon>
        <taxon>Ascomycota</taxon>
        <taxon>Pezizomycotina</taxon>
        <taxon>Sordariomycetes</taxon>
        <taxon>Xylariomycetidae</taxon>
        <taxon>Amphisphaeriales</taxon>
        <taxon>Sporocadaceae</taxon>
        <taxon>Seiridium</taxon>
    </lineage>
</organism>
<keyword evidence="12" id="KW-1185">Reference proteome</keyword>
<dbReference type="SMART" id="SM00916">
    <property type="entry name" value="L51_S25_CI-B8"/>
    <property type="match status" value="1"/>
</dbReference>
<evidence type="ECO:0000313" key="11">
    <source>
        <dbReference type="EMBL" id="KAK9419004.1"/>
    </source>
</evidence>
<comment type="similarity">
    <text evidence="3">Belongs to the complex I NDUFA2 subunit family.</text>
</comment>
<keyword evidence="4" id="KW-0813">Transport</keyword>
<dbReference type="PANTHER" id="PTHR12878:SF0">
    <property type="entry name" value="NADH DEHYDROGENASE [UBIQUINONE] 1 ALPHA SUBCOMPLEX SUBUNIT 2"/>
    <property type="match status" value="1"/>
</dbReference>
<evidence type="ECO:0000256" key="3">
    <source>
        <dbReference type="ARBA" id="ARBA00008939"/>
    </source>
</evidence>
<dbReference type="EMBL" id="JARVKF010000331">
    <property type="protein sequence ID" value="KAK9419004.1"/>
    <property type="molecule type" value="Genomic_DNA"/>
</dbReference>
<dbReference type="Gene3D" id="3.40.30.10">
    <property type="entry name" value="Glutaredoxin"/>
    <property type="match status" value="1"/>
</dbReference>
<comment type="function">
    <text evidence="1">Accessory subunit of the mitochondrial membrane respiratory chain NADH dehydrogenase (Complex I), that is believed not to be involved in catalysis. Complex I functions in the transfer of electrons from NADH to the respiratory chain. The immediate electron acceptor for the enzyme is believed to be ubiquinone.</text>
</comment>
<name>A0ABR2UWS0_9PEZI</name>
<evidence type="ECO:0000313" key="12">
    <source>
        <dbReference type="Proteomes" id="UP001408356"/>
    </source>
</evidence>
<evidence type="ECO:0000256" key="9">
    <source>
        <dbReference type="ARBA" id="ARBA00023136"/>
    </source>
</evidence>
<comment type="caution">
    <text evidence="11">The sequence shown here is derived from an EMBL/GenBank/DDBJ whole genome shotgun (WGS) entry which is preliminary data.</text>
</comment>
<dbReference type="PANTHER" id="PTHR12878">
    <property type="entry name" value="NADH-UBIQUINONE OXIDOREDUCTASE B8 SUBUNIT"/>
    <property type="match status" value="1"/>
</dbReference>
<keyword evidence="8" id="KW-0496">Mitochondrion</keyword>
<dbReference type="InterPro" id="IPR016464">
    <property type="entry name" value="NADH_Ub_cplx-1_asu_su-2"/>
</dbReference>
<keyword evidence="5" id="KW-0679">Respiratory chain</keyword>